<organism evidence="14 15">
    <name type="scientific">Azotobacter beijerinckii</name>
    <dbReference type="NCBI Taxonomy" id="170623"/>
    <lineage>
        <taxon>Bacteria</taxon>
        <taxon>Pseudomonadati</taxon>
        <taxon>Pseudomonadota</taxon>
        <taxon>Gammaproteobacteria</taxon>
        <taxon>Pseudomonadales</taxon>
        <taxon>Pseudomonadaceae</taxon>
        <taxon>Azotobacter</taxon>
    </lineage>
</organism>
<dbReference type="SUPFAM" id="SSF53756">
    <property type="entry name" value="UDP-Glycosyltransferase/glycogen phosphorylase"/>
    <property type="match status" value="1"/>
</dbReference>
<evidence type="ECO:0000256" key="7">
    <source>
        <dbReference type="ARBA" id="ARBA00022968"/>
    </source>
</evidence>
<dbReference type="FunFam" id="3.40.50.11720:FF:000001">
    <property type="entry name" value="3-deoxy-D-manno-octulosonic acid transferase"/>
    <property type="match status" value="1"/>
</dbReference>
<evidence type="ECO:0000256" key="11">
    <source>
        <dbReference type="PIRSR" id="PIRSR639901-2"/>
    </source>
</evidence>
<protein>
    <recommendedName>
        <fullName evidence="5 12">3-deoxy-D-manno-octulosonic acid transferase</fullName>
        <shortName evidence="12">Kdo transferase</shortName>
        <ecNumber evidence="4 12">2.4.99.12</ecNumber>
    </recommendedName>
    <alternativeName>
        <fullName evidence="8 12">Lipid IV(A) 3-deoxy-D-manno-octulosonic acid transferase</fullName>
    </alternativeName>
</protein>
<feature type="domain" description="3-deoxy-D-manno-octulosonic-acid transferase N-terminal" evidence="13">
    <location>
        <begin position="78"/>
        <end position="254"/>
    </location>
</feature>
<dbReference type="GO" id="GO:0009244">
    <property type="term" value="P:lipopolysaccharide core region biosynthetic process"/>
    <property type="evidence" value="ECO:0007669"/>
    <property type="project" value="UniProtKB-UniRule"/>
</dbReference>
<dbReference type="FunFam" id="3.40.50.2000:FF:000032">
    <property type="entry name" value="3-deoxy-D-manno-octulosonic acid transferase"/>
    <property type="match status" value="1"/>
</dbReference>
<evidence type="ECO:0000256" key="9">
    <source>
        <dbReference type="ARBA" id="ARBA00049183"/>
    </source>
</evidence>
<reference evidence="14 15" key="1">
    <citation type="submission" date="2016-10" db="EMBL/GenBank/DDBJ databases">
        <authorList>
            <person name="de Groot N.N."/>
        </authorList>
    </citation>
    <scope>NUCLEOTIDE SEQUENCE [LARGE SCALE GENOMIC DNA]</scope>
    <source>
        <strain evidence="14 15">DSM 1041</strain>
    </source>
</reference>
<keyword evidence="7" id="KW-0735">Signal-anchor</keyword>
<evidence type="ECO:0000313" key="14">
    <source>
        <dbReference type="EMBL" id="SEJ07608.1"/>
    </source>
</evidence>
<dbReference type="AlphaFoldDB" id="A0A1H6VSG5"/>
<keyword evidence="12" id="KW-0472">Membrane</keyword>
<dbReference type="Proteomes" id="UP000199005">
    <property type="component" value="Unassembled WGS sequence"/>
</dbReference>
<dbReference type="InterPro" id="IPR007507">
    <property type="entry name" value="Glycos_transf_N"/>
</dbReference>
<dbReference type="GO" id="GO:0005886">
    <property type="term" value="C:plasma membrane"/>
    <property type="evidence" value="ECO:0007669"/>
    <property type="project" value="UniProtKB-SubCell"/>
</dbReference>
<dbReference type="PANTHER" id="PTHR42755:SF1">
    <property type="entry name" value="3-DEOXY-D-MANNO-OCTULOSONIC ACID TRANSFERASE, MITOCHONDRIAL-RELATED"/>
    <property type="match status" value="1"/>
</dbReference>
<comment type="function">
    <text evidence="12">Involved in lipopolysaccharide (LPS) biosynthesis. Catalyzes the transfer of 3-deoxy-D-manno-octulosonate (Kdo) residue(s) from CMP-Kdo to lipid IV(A), the tetraacyldisaccharide-1,4'-bisphosphate precursor of lipid A.</text>
</comment>
<dbReference type="Gene3D" id="3.40.50.2000">
    <property type="entry name" value="Glycogen Phosphorylase B"/>
    <property type="match status" value="1"/>
</dbReference>
<evidence type="ECO:0000256" key="10">
    <source>
        <dbReference type="PIRSR" id="PIRSR639901-1"/>
    </source>
</evidence>
<evidence type="ECO:0000256" key="3">
    <source>
        <dbReference type="ARBA" id="ARBA00006380"/>
    </source>
</evidence>
<gene>
    <name evidence="14" type="ORF">SAMN04244579_03030</name>
</gene>
<dbReference type="EC" id="2.4.99.12" evidence="4 12"/>
<feature type="active site" description="Proton acceptor" evidence="10">
    <location>
        <position position="104"/>
    </location>
</feature>
<feature type="site" description="Transition state stabilizer" evidence="11">
    <location>
        <position position="252"/>
    </location>
</feature>
<comment type="subcellular location">
    <subcellularLocation>
        <location evidence="1">Cell inner membrane</location>
        <topology evidence="1">Single-pass membrane protein</topology>
        <orientation evidence="1">Cytoplasmic side</orientation>
    </subcellularLocation>
    <subcellularLocation>
        <location evidence="12">Cell membrane</location>
    </subcellularLocation>
</comment>
<comment type="similarity">
    <text evidence="3">Belongs to the glycosyltransferase group 1 family. Glycosyltransferase 30 subfamily.</text>
</comment>
<dbReference type="InterPro" id="IPR039901">
    <property type="entry name" value="Kdotransferase"/>
</dbReference>
<dbReference type="Gene3D" id="3.40.50.11720">
    <property type="entry name" value="3-Deoxy-D-manno-octulosonic-acid transferase, N-terminal domain"/>
    <property type="match status" value="1"/>
</dbReference>
<evidence type="ECO:0000313" key="15">
    <source>
        <dbReference type="Proteomes" id="UP000199005"/>
    </source>
</evidence>
<evidence type="ECO:0000256" key="8">
    <source>
        <dbReference type="ARBA" id="ARBA00031445"/>
    </source>
</evidence>
<feature type="site" description="Transition state stabilizer" evidence="11">
    <location>
        <position position="174"/>
    </location>
</feature>
<comment type="pathway">
    <text evidence="2 12">Bacterial outer membrane biogenesis; LPS core biosynthesis.</text>
</comment>
<evidence type="ECO:0000256" key="4">
    <source>
        <dbReference type="ARBA" id="ARBA00012621"/>
    </source>
</evidence>
<evidence type="ECO:0000256" key="2">
    <source>
        <dbReference type="ARBA" id="ARBA00004713"/>
    </source>
</evidence>
<dbReference type="Pfam" id="PF04413">
    <property type="entry name" value="Glycos_transf_N"/>
    <property type="match status" value="1"/>
</dbReference>
<dbReference type="EMBL" id="FNYO01000036">
    <property type="protein sequence ID" value="SEJ07608.1"/>
    <property type="molecule type" value="Genomic_DNA"/>
</dbReference>
<accession>A0A1H6VSG5</accession>
<evidence type="ECO:0000256" key="1">
    <source>
        <dbReference type="ARBA" id="ARBA00004388"/>
    </source>
</evidence>
<evidence type="ECO:0000256" key="6">
    <source>
        <dbReference type="ARBA" id="ARBA00022679"/>
    </source>
</evidence>
<dbReference type="GO" id="GO:0009245">
    <property type="term" value="P:lipid A biosynthetic process"/>
    <property type="evidence" value="ECO:0007669"/>
    <property type="project" value="TreeGrafter"/>
</dbReference>
<dbReference type="PANTHER" id="PTHR42755">
    <property type="entry name" value="3-DEOXY-MANNO-OCTULOSONATE CYTIDYLYLTRANSFERASE"/>
    <property type="match status" value="1"/>
</dbReference>
<dbReference type="NCBIfam" id="NF004388">
    <property type="entry name" value="PRK05749.1-4"/>
    <property type="match status" value="1"/>
</dbReference>
<keyword evidence="12" id="KW-0448">Lipopolysaccharide biosynthesis</keyword>
<keyword evidence="7" id="KW-0812">Transmembrane</keyword>
<dbReference type="InterPro" id="IPR038107">
    <property type="entry name" value="Glycos_transf_N_sf"/>
</dbReference>
<dbReference type="STRING" id="170623.SAMN04244579_03030"/>
<proteinExistence type="inferred from homology"/>
<dbReference type="GO" id="GO:0043842">
    <property type="term" value="F:Kdo transferase activity"/>
    <property type="evidence" value="ECO:0007669"/>
    <property type="project" value="UniProtKB-EC"/>
</dbReference>
<dbReference type="UniPathway" id="UPA00958"/>
<evidence type="ECO:0000256" key="12">
    <source>
        <dbReference type="RuleBase" id="RU365103"/>
    </source>
</evidence>
<keyword evidence="6 12" id="KW-0808">Transferase</keyword>
<evidence type="ECO:0000259" key="13">
    <source>
        <dbReference type="Pfam" id="PF04413"/>
    </source>
</evidence>
<keyword evidence="12" id="KW-1003">Cell membrane</keyword>
<sequence>MILVSIKHAIRQSFIDDSVTTLVVQAERNHEILQPVGALLSCAAMNRTLYTLLLHLALPLILLRLAWRAWRAPAYARRVGERFALGLPALRPGGIWVHAVSVGESIAAAPLIRALQARHPELPLTVTCMTPTGSERIRALFGDGVQHCYLPYDLPWAAARFLDRLQPRLAVIMETELWPNHVHQCARRGIPLALANGRLSARSARGYGRFARLTGPMLAEMRWLAVQSEAEAERFRALGAHGEAVTVTGSIKFDLAVDPALPERAAALRGQWGAQKRPVWIAASTHAGEDEIVLAAHRQLRERFPDALLILVPRHPERFAPVFELCRREGFATVRRSAGEAVEAGTAVLLGDTMGELLFLYALADCAFVGGSLVPSGGHNLLEPAALGKPLLSGPHLFNFLEIAARLDEAGALRQVGDAGSLAAAVGAFWCEPAGAARAGAAGKAVLEANQGALARLLEGLERLLANT</sequence>
<comment type="catalytic activity">
    <reaction evidence="9 12">
        <text>lipid IVA (E. coli) + CMP-3-deoxy-beta-D-manno-octulosonate = alpha-Kdo-(2-&gt;6)-lipid IVA (E. coli) + CMP + H(+)</text>
        <dbReference type="Rhea" id="RHEA:28066"/>
        <dbReference type="ChEBI" id="CHEBI:15378"/>
        <dbReference type="ChEBI" id="CHEBI:58603"/>
        <dbReference type="ChEBI" id="CHEBI:60364"/>
        <dbReference type="ChEBI" id="CHEBI:60377"/>
        <dbReference type="ChEBI" id="CHEBI:85987"/>
        <dbReference type="EC" id="2.4.99.12"/>
    </reaction>
</comment>
<evidence type="ECO:0000256" key="5">
    <source>
        <dbReference type="ARBA" id="ARBA00019077"/>
    </source>
</evidence>
<name>A0A1H6VSG5_9GAMM</name>